<evidence type="ECO:0000256" key="1">
    <source>
        <dbReference type="SAM" id="MobiDB-lite"/>
    </source>
</evidence>
<evidence type="ECO:0000313" key="2">
    <source>
        <dbReference type="EMBL" id="CAE4596172.1"/>
    </source>
</evidence>
<dbReference type="EMBL" id="HBNS01011266">
    <property type="protein sequence ID" value="CAE4596172.1"/>
    <property type="molecule type" value="Transcribed_RNA"/>
</dbReference>
<accession>A0A7S4V8J4</accession>
<reference evidence="2" key="1">
    <citation type="submission" date="2021-01" db="EMBL/GenBank/DDBJ databases">
        <authorList>
            <person name="Corre E."/>
            <person name="Pelletier E."/>
            <person name="Niang G."/>
            <person name="Scheremetjew M."/>
            <person name="Finn R."/>
            <person name="Kale V."/>
            <person name="Holt S."/>
            <person name="Cochrane G."/>
            <person name="Meng A."/>
            <person name="Brown T."/>
            <person name="Cohen L."/>
        </authorList>
    </citation>
    <scope>NUCLEOTIDE SEQUENCE</scope>
    <source>
        <strain evidence="2">GSO104</strain>
    </source>
</reference>
<sequence length="100" mass="11768">MDGQCVQNPNKELHNLRRCQIFGPFNDQIWIQCFRKKVRVHESMDAAVQQEDNEQPGTLTDDTSPHEEYNTNVMVNLKEGGFFALVYRRRKEEITIVRTN</sequence>
<protein>
    <submittedName>
        <fullName evidence="2">Uncharacterized protein</fullName>
    </submittedName>
</protein>
<name>A0A7S4V8J4_9STRA</name>
<organism evidence="2">
    <name type="scientific">Ditylum brightwellii</name>
    <dbReference type="NCBI Taxonomy" id="49249"/>
    <lineage>
        <taxon>Eukaryota</taxon>
        <taxon>Sar</taxon>
        <taxon>Stramenopiles</taxon>
        <taxon>Ochrophyta</taxon>
        <taxon>Bacillariophyta</taxon>
        <taxon>Mediophyceae</taxon>
        <taxon>Lithodesmiophycidae</taxon>
        <taxon>Lithodesmiales</taxon>
        <taxon>Lithodesmiaceae</taxon>
        <taxon>Ditylum</taxon>
    </lineage>
</organism>
<feature type="region of interest" description="Disordered" evidence="1">
    <location>
        <begin position="47"/>
        <end position="66"/>
    </location>
</feature>
<proteinExistence type="predicted"/>
<gene>
    <name evidence="2" type="ORF">DBRI00130_LOCUS9104</name>
</gene>
<dbReference type="AlphaFoldDB" id="A0A7S4V8J4"/>